<dbReference type="PANTHER" id="PTHR13812:SF19">
    <property type="entry name" value="KETIMINE REDUCTASE MU-CRYSTALLIN"/>
    <property type="match status" value="1"/>
</dbReference>
<evidence type="ECO:0000313" key="3">
    <source>
        <dbReference type="EMBL" id="OAP42806.1"/>
    </source>
</evidence>
<dbReference type="NCBIfam" id="NF004793">
    <property type="entry name" value="PRK06141.1"/>
    <property type="match status" value="1"/>
</dbReference>
<dbReference type="Gene3D" id="3.40.50.720">
    <property type="entry name" value="NAD(P)-binding Rossmann-like Domain"/>
    <property type="match status" value="1"/>
</dbReference>
<organism evidence="3 4">
    <name type="scientific">Sinorhizobium saheli</name>
    <dbReference type="NCBI Taxonomy" id="36856"/>
    <lineage>
        <taxon>Bacteria</taxon>
        <taxon>Pseudomonadati</taxon>
        <taxon>Pseudomonadota</taxon>
        <taxon>Alphaproteobacteria</taxon>
        <taxon>Hyphomicrobiales</taxon>
        <taxon>Rhizobiaceae</taxon>
        <taxon>Sinorhizobium/Ensifer group</taxon>
        <taxon>Sinorhizobium</taxon>
    </lineage>
</organism>
<dbReference type="FunFam" id="3.40.50.720:FF:000311">
    <property type="entry name" value="Ornithine cyclodeaminase"/>
    <property type="match status" value="1"/>
</dbReference>
<dbReference type="Pfam" id="PF02423">
    <property type="entry name" value="OCD_Mu_crystall"/>
    <property type="match status" value="1"/>
</dbReference>
<evidence type="ECO:0000256" key="2">
    <source>
        <dbReference type="ARBA" id="ARBA00023027"/>
    </source>
</evidence>
<dbReference type="GO" id="GO:0016491">
    <property type="term" value="F:oxidoreductase activity"/>
    <property type="evidence" value="ECO:0007669"/>
    <property type="project" value="UniProtKB-ARBA"/>
</dbReference>
<dbReference type="PIRSF" id="PIRSF001439">
    <property type="entry name" value="CryM"/>
    <property type="match status" value="1"/>
</dbReference>
<evidence type="ECO:0000313" key="4">
    <source>
        <dbReference type="Proteomes" id="UP000078507"/>
    </source>
</evidence>
<reference evidence="3 4" key="1">
    <citation type="submission" date="2015-11" db="EMBL/GenBank/DDBJ databases">
        <title>Ensifer anhuiense sp. nov., an effective nitrogen fixation bacterium with Glycine soja.</title>
        <authorList>
            <person name="Yan H."/>
            <person name="Chen W."/>
        </authorList>
    </citation>
    <scope>NUCLEOTIDE SEQUENCE [LARGE SCALE GENOMIC DNA]</scope>
    <source>
        <strain evidence="3 4">LMG 7837</strain>
    </source>
</reference>
<dbReference type="EMBL" id="LNQB01000082">
    <property type="protein sequence ID" value="OAP42806.1"/>
    <property type="molecule type" value="Genomic_DNA"/>
</dbReference>
<dbReference type="OrthoDB" id="9785971at2"/>
<dbReference type="Gene3D" id="3.30.1780.10">
    <property type="entry name" value="ornithine cyclodeaminase, domain 1"/>
    <property type="match status" value="1"/>
</dbReference>
<dbReference type="PANTHER" id="PTHR13812">
    <property type="entry name" value="KETIMINE REDUCTASE MU-CRYSTALLIN"/>
    <property type="match status" value="1"/>
</dbReference>
<dbReference type="RefSeq" id="WP_066876406.1">
    <property type="nucleotide sequence ID" value="NZ_LNQB01000082.1"/>
</dbReference>
<dbReference type="SUPFAM" id="SSF51735">
    <property type="entry name" value="NAD(P)-binding Rossmann-fold domains"/>
    <property type="match status" value="1"/>
</dbReference>
<dbReference type="EC" id="4.3.1.12" evidence="3"/>
<proteinExistence type="inferred from homology"/>
<accession>A0A178Y5X0</accession>
<dbReference type="GO" id="GO:0008473">
    <property type="term" value="F:ornithine cyclodeaminase activity"/>
    <property type="evidence" value="ECO:0007669"/>
    <property type="project" value="UniProtKB-EC"/>
</dbReference>
<sequence length="315" mass="33148">MLVLDAAETRSALPWDGLVKALGDMFAKGCVMPVRHHHEVEVPGEADATLLLMPAWQPGAYIGVKMVSVFPGNQTRGLPAIHGSYLLSSGKTGELLAIVDGGELTARRTAAASALAARYLARPDARSMLMVGTGRLSANVIEAHASVRPIREVAVWGRDPRKAEATARELDLKGVSVSVATDLETAAREADIISCATLSSEPLICGDWLKPGAHLDLIGAFKPTMRESDDRAVARASLFVDTRDGALKEGGDIVQPLRAGVITEASIRADLFELARGTHPGRTAPDEITLFKSVGAALEDLAGAVLAFEASGGRS</sequence>
<gene>
    <name evidence="3" type="ORF">ATB98_24985</name>
</gene>
<name>A0A178Y5X0_SINSA</name>
<dbReference type="STRING" id="36856.ATB98_24985"/>
<protein>
    <submittedName>
        <fullName evidence="3">Ornithine cyclodeaminase</fullName>
        <ecNumber evidence="3">4.3.1.12</ecNumber>
    </submittedName>
</protein>
<dbReference type="GO" id="GO:0005737">
    <property type="term" value="C:cytoplasm"/>
    <property type="evidence" value="ECO:0007669"/>
    <property type="project" value="TreeGrafter"/>
</dbReference>
<evidence type="ECO:0000256" key="1">
    <source>
        <dbReference type="ARBA" id="ARBA00008903"/>
    </source>
</evidence>
<keyword evidence="3" id="KW-0456">Lyase</keyword>
<dbReference type="AlphaFoldDB" id="A0A178Y5X0"/>
<keyword evidence="4" id="KW-1185">Reference proteome</keyword>
<comment type="similarity">
    <text evidence="1">Belongs to the ornithine cyclodeaminase/mu-crystallin family.</text>
</comment>
<dbReference type="InterPro" id="IPR036291">
    <property type="entry name" value="NAD(P)-bd_dom_sf"/>
</dbReference>
<keyword evidence="2" id="KW-0520">NAD</keyword>
<dbReference type="Proteomes" id="UP000078507">
    <property type="component" value="Unassembled WGS sequence"/>
</dbReference>
<comment type="caution">
    <text evidence="3">The sequence shown here is derived from an EMBL/GenBank/DDBJ whole genome shotgun (WGS) entry which is preliminary data.</text>
</comment>
<dbReference type="GO" id="GO:0019752">
    <property type="term" value="P:carboxylic acid metabolic process"/>
    <property type="evidence" value="ECO:0007669"/>
    <property type="project" value="UniProtKB-ARBA"/>
</dbReference>
<dbReference type="InterPro" id="IPR003462">
    <property type="entry name" value="ODC_Mu_crystall"/>
</dbReference>
<dbReference type="InterPro" id="IPR023401">
    <property type="entry name" value="ODC_N"/>
</dbReference>